<dbReference type="PROSITE" id="PS50111">
    <property type="entry name" value="CHEMOTAXIS_TRANSDUC_2"/>
    <property type="match status" value="1"/>
</dbReference>
<dbReference type="EMBL" id="JACIEA010000001">
    <property type="protein sequence ID" value="MBB3942671.1"/>
    <property type="molecule type" value="Genomic_DNA"/>
</dbReference>
<dbReference type="Gene3D" id="1.10.287.950">
    <property type="entry name" value="Methyl-accepting chemotaxis protein"/>
    <property type="match status" value="1"/>
</dbReference>
<feature type="domain" description="Methyl-accepting transducer" evidence="4">
    <location>
        <begin position="184"/>
        <end position="413"/>
    </location>
</feature>
<evidence type="ECO:0000256" key="1">
    <source>
        <dbReference type="ARBA" id="ARBA00023224"/>
    </source>
</evidence>
<dbReference type="RefSeq" id="WP_183940477.1">
    <property type="nucleotide sequence ID" value="NZ_BAABBG010000001.1"/>
</dbReference>
<dbReference type="PRINTS" id="PR00260">
    <property type="entry name" value="CHEMTRNSDUCR"/>
</dbReference>
<keyword evidence="6" id="KW-1185">Reference proteome</keyword>
<evidence type="ECO:0000313" key="6">
    <source>
        <dbReference type="Proteomes" id="UP000581447"/>
    </source>
</evidence>
<dbReference type="AlphaFoldDB" id="A0A840AYG4"/>
<dbReference type="Proteomes" id="UP000581447">
    <property type="component" value="Unassembled WGS sequence"/>
</dbReference>
<comment type="similarity">
    <text evidence="2">Belongs to the methyl-accepting chemotaxis (MCP) protein family.</text>
</comment>
<gene>
    <name evidence="5" type="ORF">GGR91_000893</name>
</gene>
<dbReference type="InterPro" id="IPR004089">
    <property type="entry name" value="MCPsignal_dom"/>
</dbReference>
<sequence>MAEKRDIEPSDVQAIIDVFVEDKSFAPRCRKVGELLKDRLYDISSYYWDYWINMGKFPEMQDSENVEKARVKTAAFIEKRLSDIEGAEWSKFLTRQIMDSCQRGIPLENVNAASTRVNSFTLKLLGEIYGFEQEDYQDLAAAVLTATGLELSIMAMCYTSYRANQNVTRRREQSAQFESDIGIAAHDVADRTAVLRQQAASSSQMAVGMLSKASEVAAASEQSAVAMREAAQTAAGLIRAIEDARTEVETAADVANRAAAVATKGAVATDTLSEQSQSIESILGLIRDIAGQTNLLALNATIEAARAGDAGRGFAVVAQEVKSLANQTAQATDEIAQKISSIQSATKASVESNASIRETVDEVRMSAERIRRAMEDQAQTVTMITASVDETALAADLMSNTISAIRSDTENVVSEIMQLEGGFSEVNEKISSLQANATRFVGNLIR</sequence>
<evidence type="ECO:0000259" key="4">
    <source>
        <dbReference type="PROSITE" id="PS50111"/>
    </source>
</evidence>
<evidence type="ECO:0000313" key="5">
    <source>
        <dbReference type="EMBL" id="MBB3942671.1"/>
    </source>
</evidence>
<dbReference type="SUPFAM" id="SSF58104">
    <property type="entry name" value="Methyl-accepting chemotaxis protein (MCP) signaling domain"/>
    <property type="match status" value="1"/>
</dbReference>
<proteinExistence type="inferred from homology"/>
<dbReference type="GO" id="GO:0016020">
    <property type="term" value="C:membrane"/>
    <property type="evidence" value="ECO:0007669"/>
    <property type="project" value="InterPro"/>
</dbReference>
<keyword evidence="1 3" id="KW-0807">Transducer</keyword>
<dbReference type="GO" id="GO:0006935">
    <property type="term" value="P:chemotaxis"/>
    <property type="evidence" value="ECO:0007669"/>
    <property type="project" value="InterPro"/>
</dbReference>
<protein>
    <submittedName>
        <fullName evidence="5">Methyl-accepting chemotaxis protein</fullName>
    </submittedName>
</protein>
<reference evidence="5 6" key="1">
    <citation type="submission" date="2020-08" db="EMBL/GenBank/DDBJ databases">
        <title>Genomic Encyclopedia of Type Strains, Phase IV (KMG-IV): sequencing the most valuable type-strain genomes for metagenomic binning, comparative biology and taxonomic classification.</title>
        <authorList>
            <person name="Goeker M."/>
        </authorList>
    </citation>
    <scope>NUCLEOTIDE SEQUENCE [LARGE SCALE GENOMIC DNA]</scope>
    <source>
        <strain evidence="5 6">DSM 29050</strain>
    </source>
</reference>
<dbReference type="SMART" id="SM00283">
    <property type="entry name" value="MA"/>
    <property type="match status" value="1"/>
</dbReference>
<dbReference type="PANTHER" id="PTHR32089:SF112">
    <property type="entry name" value="LYSOZYME-LIKE PROTEIN-RELATED"/>
    <property type="match status" value="1"/>
</dbReference>
<dbReference type="Pfam" id="PF00015">
    <property type="entry name" value="MCPsignal"/>
    <property type="match status" value="1"/>
</dbReference>
<dbReference type="InterPro" id="IPR004090">
    <property type="entry name" value="Chemotax_Me-accpt_rcpt"/>
</dbReference>
<dbReference type="GO" id="GO:0004888">
    <property type="term" value="F:transmembrane signaling receptor activity"/>
    <property type="evidence" value="ECO:0007669"/>
    <property type="project" value="InterPro"/>
</dbReference>
<evidence type="ECO:0000256" key="2">
    <source>
        <dbReference type="ARBA" id="ARBA00029447"/>
    </source>
</evidence>
<dbReference type="PANTHER" id="PTHR32089">
    <property type="entry name" value="METHYL-ACCEPTING CHEMOTAXIS PROTEIN MCPB"/>
    <property type="match status" value="1"/>
</dbReference>
<organism evidence="5 6">
    <name type="scientific">Sphingorhabdus rigui</name>
    <dbReference type="NCBI Taxonomy" id="1282858"/>
    <lineage>
        <taxon>Bacteria</taxon>
        <taxon>Pseudomonadati</taxon>
        <taxon>Pseudomonadota</taxon>
        <taxon>Alphaproteobacteria</taxon>
        <taxon>Sphingomonadales</taxon>
        <taxon>Sphingomonadaceae</taxon>
        <taxon>Sphingorhabdus</taxon>
    </lineage>
</organism>
<evidence type="ECO:0000256" key="3">
    <source>
        <dbReference type="PROSITE-ProRule" id="PRU00284"/>
    </source>
</evidence>
<accession>A0A840AYG4</accession>
<dbReference type="GO" id="GO:0007165">
    <property type="term" value="P:signal transduction"/>
    <property type="evidence" value="ECO:0007669"/>
    <property type="project" value="UniProtKB-KW"/>
</dbReference>
<comment type="caution">
    <text evidence="5">The sequence shown here is derived from an EMBL/GenBank/DDBJ whole genome shotgun (WGS) entry which is preliminary data.</text>
</comment>
<name>A0A840AYG4_9SPHN</name>